<protein>
    <recommendedName>
        <fullName evidence="3">Ankyrin repeat domain-containing protein</fullName>
    </recommendedName>
</protein>
<evidence type="ECO:0000313" key="1">
    <source>
        <dbReference type="EMBL" id="MFC5818997.1"/>
    </source>
</evidence>
<evidence type="ECO:0008006" key="3">
    <source>
        <dbReference type="Google" id="ProtNLM"/>
    </source>
</evidence>
<dbReference type="RefSeq" id="WP_219543342.1">
    <property type="nucleotide sequence ID" value="NZ_JAHKRN010000003.1"/>
</dbReference>
<dbReference type="EMBL" id="JBHSNW010000016">
    <property type="protein sequence ID" value="MFC5818997.1"/>
    <property type="molecule type" value="Genomic_DNA"/>
</dbReference>
<reference evidence="2" key="1">
    <citation type="journal article" date="2019" name="Int. J. Syst. Evol. Microbiol.">
        <title>The Global Catalogue of Microorganisms (GCM) 10K type strain sequencing project: providing services to taxonomists for standard genome sequencing and annotation.</title>
        <authorList>
            <consortium name="The Broad Institute Genomics Platform"/>
            <consortium name="The Broad Institute Genome Sequencing Center for Infectious Disease"/>
            <person name="Wu L."/>
            <person name="Ma J."/>
        </authorList>
    </citation>
    <scope>NUCLEOTIDE SEQUENCE [LARGE SCALE GENOMIC DNA]</scope>
    <source>
        <strain evidence="2">CGMCC 4.7106</strain>
    </source>
</reference>
<gene>
    <name evidence="1" type="ORF">ACFPUY_28210</name>
</gene>
<organism evidence="1 2">
    <name type="scientific">Nonomuraea harbinensis</name>
    <dbReference type="NCBI Taxonomy" id="1286938"/>
    <lineage>
        <taxon>Bacteria</taxon>
        <taxon>Bacillati</taxon>
        <taxon>Actinomycetota</taxon>
        <taxon>Actinomycetes</taxon>
        <taxon>Streptosporangiales</taxon>
        <taxon>Streptosporangiaceae</taxon>
        <taxon>Nonomuraea</taxon>
    </lineage>
</organism>
<name>A0ABW1C127_9ACTN</name>
<evidence type="ECO:0000313" key="2">
    <source>
        <dbReference type="Proteomes" id="UP001596096"/>
    </source>
</evidence>
<sequence>MIWDGITLRPGHHEAGERDALADAARHGDWDAVFALLGEHPGWVNSGRPGGAAWYAPLHQAAWRGAAPEVVERLVAFGAWRTLRTASGERAVDVARRKGHRHLVEPLTPAILHPVPEGTLATIQRHFHGLIRQRAEDLVTLHRLRLPELEPLTEQADPSCWFPVPGMYGGFGYRLEPPGLVVESWCRVVGGSGQRHAIDEGGVRLLDEGFV</sequence>
<accession>A0ABW1C127</accession>
<dbReference type="Proteomes" id="UP001596096">
    <property type="component" value="Unassembled WGS sequence"/>
</dbReference>
<proteinExistence type="predicted"/>
<keyword evidence="2" id="KW-1185">Reference proteome</keyword>
<comment type="caution">
    <text evidence="1">The sequence shown here is derived from an EMBL/GenBank/DDBJ whole genome shotgun (WGS) entry which is preliminary data.</text>
</comment>